<feature type="compositionally biased region" description="Basic and acidic residues" evidence="1">
    <location>
        <begin position="85"/>
        <end position="95"/>
    </location>
</feature>
<comment type="caution">
    <text evidence="2">The sequence shown here is derived from an EMBL/GenBank/DDBJ whole genome shotgun (WGS) entry which is preliminary data.</text>
</comment>
<reference evidence="2" key="1">
    <citation type="submission" date="2020-05" db="EMBL/GenBank/DDBJ databases">
        <title>Mycena genomes resolve the evolution of fungal bioluminescence.</title>
        <authorList>
            <person name="Tsai I.J."/>
        </authorList>
    </citation>
    <scope>NUCLEOTIDE SEQUENCE</scope>
    <source>
        <strain evidence="2">CCC161011</strain>
    </source>
</reference>
<accession>A0A8H7D1Y1</accession>
<name>A0A8H7D1Y1_9AGAR</name>
<dbReference type="OrthoDB" id="47330at2759"/>
<organism evidence="2 3">
    <name type="scientific">Mycena venus</name>
    <dbReference type="NCBI Taxonomy" id="2733690"/>
    <lineage>
        <taxon>Eukaryota</taxon>
        <taxon>Fungi</taxon>
        <taxon>Dikarya</taxon>
        <taxon>Basidiomycota</taxon>
        <taxon>Agaricomycotina</taxon>
        <taxon>Agaricomycetes</taxon>
        <taxon>Agaricomycetidae</taxon>
        <taxon>Agaricales</taxon>
        <taxon>Marasmiineae</taxon>
        <taxon>Mycenaceae</taxon>
        <taxon>Mycena</taxon>
    </lineage>
</organism>
<evidence type="ECO:0000313" key="3">
    <source>
        <dbReference type="Proteomes" id="UP000620124"/>
    </source>
</evidence>
<gene>
    <name evidence="2" type="ORF">MVEN_00939600</name>
</gene>
<keyword evidence="3" id="KW-1185">Reference proteome</keyword>
<evidence type="ECO:0000256" key="1">
    <source>
        <dbReference type="SAM" id="MobiDB-lite"/>
    </source>
</evidence>
<dbReference type="Proteomes" id="UP000620124">
    <property type="component" value="Unassembled WGS sequence"/>
</dbReference>
<dbReference type="AlphaFoldDB" id="A0A8H7D1Y1"/>
<protein>
    <submittedName>
        <fullName evidence="2">p-loop containing nucleoside triphosphate hydrolase protein</fullName>
    </submittedName>
</protein>
<evidence type="ECO:0000313" key="2">
    <source>
        <dbReference type="EMBL" id="KAF7356096.1"/>
    </source>
</evidence>
<proteinExistence type="predicted"/>
<keyword evidence="2" id="KW-0378">Hydrolase</keyword>
<dbReference type="GO" id="GO:0016787">
    <property type="term" value="F:hydrolase activity"/>
    <property type="evidence" value="ECO:0007669"/>
    <property type="project" value="UniProtKB-KW"/>
</dbReference>
<dbReference type="InterPro" id="IPR027417">
    <property type="entry name" value="P-loop_NTPase"/>
</dbReference>
<sequence>MSRLSTGRTSAWTATRILGRPRFPAVSLRGTGPILRSVSHYEPKRFYSQPPSNSPFSFKFGPQHGKGEALKEYSVDLTEMAREGKLDPTIGRDEGLNPTNDTNFIPPNKVEPSR</sequence>
<dbReference type="Gene3D" id="3.40.50.300">
    <property type="entry name" value="P-loop containing nucleotide triphosphate hydrolases"/>
    <property type="match status" value="1"/>
</dbReference>
<dbReference type="EMBL" id="JACAZI010000007">
    <property type="protein sequence ID" value="KAF7356096.1"/>
    <property type="molecule type" value="Genomic_DNA"/>
</dbReference>
<feature type="region of interest" description="Disordered" evidence="1">
    <location>
        <begin position="85"/>
        <end position="114"/>
    </location>
</feature>